<dbReference type="OrthoDB" id="2435509at2759"/>
<evidence type="ECO:0000313" key="3">
    <source>
        <dbReference type="Proteomes" id="UP000187283"/>
    </source>
</evidence>
<dbReference type="Proteomes" id="UP000187283">
    <property type="component" value="Unassembled WGS sequence"/>
</dbReference>
<reference evidence="2 3" key="1">
    <citation type="submission" date="2017-01" db="EMBL/GenBank/DDBJ databases">
        <authorList>
            <person name="Mah S.A."/>
            <person name="Swanson W.J."/>
            <person name="Moy G.W."/>
            <person name="Vacquier V.D."/>
        </authorList>
    </citation>
    <scope>NUCLEOTIDE SEQUENCE [LARGE SCALE GENOMIC DNA]</scope>
    <source>
        <strain evidence="2 3">GSMNP</strain>
    </source>
</reference>
<sequence>MAQPTTGSADSVKPTDGASSSEKSDAKSAGSDEESSGDKKSKSGDDSGEMGDGESGEMEDGEMEEGNGQPGRIQMITPPSTLANPLFELDKADDYRADAEHGAVQPARHEPADPVEHSGEHYRDEVYVGHEDADTARNIIECDIRGNAVHEGKIINFALSFSMYRSDYKNTNDGVPKNYNPNASAKSGSNILLVTTLSLLAASAGCLRI</sequence>
<gene>
    <name evidence="2" type="ORF">AYI70_g2682</name>
</gene>
<keyword evidence="3" id="KW-1185">Reference proteome</keyword>
<proteinExistence type="predicted"/>
<organism evidence="2 3">
    <name type="scientific">Smittium culicis</name>
    <dbReference type="NCBI Taxonomy" id="133412"/>
    <lineage>
        <taxon>Eukaryota</taxon>
        <taxon>Fungi</taxon>
        <taxon>Fungi incertae sedis</taxon>
        <taxon>Zoopagomycota</taxon>
        <taxon>Kickxellomycotina</taxon>
        <taxon>Harpellomycetes</taxon>
        <taxon>Harpellales</taxon>
        <taxon>Legeriomycetaceae</taxon>
        <taxon>Smittium</taxon>
    </lineage>
</organism>
<feature type="region of interest" description="Disordered" evidence="1">
    <location>
        <begin position="99"/>
        <end position="119"/>
    </location>
</feature>
<feature type="compositionally biased region" description="Basic and acidic residues" evidence="1">
    <location>
        <begin position="36"/>
        <end position="45"/>
    </location>
</feature>
<dbReference type="STRING" id="133412.A0A1R1Y796"/>
<feature type="region of interest" description="Disordered" evidence="1">
    <location>
        <begin position="1"/>
        <end position="79"/>
    </location>
</feature>
<evidence type="ECO:0000313" key="2">
    <source>
        <dbReference type="EMBL" id="OMJ22733.1"/>
    </source>
</evidence>
<dbReference type="EMBL" id="LSSN01000693">
    <property type="protein sequence ID" value="OMJ22733.1"/>
    <property type="molecule type" value="Genomic_DNA"/>
</dbReference>
<dbReference type="AlphaFoldDB" id="A0A1R1Y796"/>
<evidence type="ECO:0000256" key="1">
    <source>
        <dbReference type="SAM" id="MobiDB-lite"/>
    </source>
</evidence>
<accession>A0A1R1Y796</accession>
<feature type="compositionally biased region" description="Acidic residues" evidence="1">
    <location>
        <begin position="46"/>
        <end position="65"/>
    </location>
</feature>
<comment type="caution">
    <text evidence="2">The sequence shown here is derived from an EMBL/GenBank/DDBJ whole genome shotgun (WGS) entry which is preliminary data.</text>
</comment>
<protein>
    <submittedName>
        <fullName evidence="2">Uncharacterized protein</fullName>
    </submittedName>
</protein>
<name>A0A1R1Y796_9FUNG</name>